<evidence type="ECO:0000256" key="1">
    <source>
        <dbReference type="ARBA" id="ARBA00023002"/>
    </source>
</evidence>
<dbReference type="InterPro" id="IPR006076">
    <property type="entry name" value="FAD-dep_OxRdtase"/>
</dbReference>
<protein>
    <submittedName>
        <fullName evidence="3">FAD-dependent oxidoreductase</fullName>
        <ecNumber evidence="3">1.-.-.-</ecNumber>
    </submittedName>
</protein>
<organism evidence="3 4">
    <name type="scientific">Tabrizicola soli</name>
    <dbReference type="NCBI Taxonomy" id="2185115"/>
    <lineage>
        <taxon>Bacteria</taxon>
        <taxon>Pseudomonadati</taxon>
        <taxon>Pseudomonadota</taxon>
        <taxon>Alphaproteobacteria</taxon>
        <taxon>Rhodobacterales</taxon>
        <taxon>Paracoccaceae</taxon>
        <taxon>Tabrizicola</taxon>
    </lineage>
</organism>
<keyword evidence="1 3" id="KW-0560">Oxidoreductase</keyword>
<dbReference type="RefSeq" id="WP_386002677.1">
    <property type="nucleotide sequence ID" value="NZ_JBHRSM010000025.1"/>
</dbReference>
<dbReference type="GO" id="GO:0016491">
    <property type="term" value="F:oxidoreductase activity"/>
    <property type="evidence" value="ECO:0007669"/>
    <property type="project" value="UniProtKB-KW"/>
</dbReference>
<dbReference type="SUPFAM" id="SSF51905">
    <property type="entry name" value="FAD/NAD(P)-binding domain"/>
    <property type="match status" value="1"/>
</dbReference>
<dbReference type="Pfam" id="PF01266">
    <property type="entry name" value="DAO"/>
    <property type="match status" value="1"/>
</dbReference>
<comment type="caution">
    <text evidence="3">The sequence shown here is derived from an EMBL/GenBank/DDBJ whole genome shotgun (WGS) entry which is preliminary data.</text>
</comment>
<dbReference type="EMBL" id="JBHRSM010000025">
    <property type="protein sequence ID" value="MFC3087534.1"/>
    <property type="molecule type" value="Genomic_DNA"/>
</dbReference>
<keyword evidence="4" id="KW-1185">Reference proteome</keyword>
<evidence type="ECO:0000313" key="3">
    <source>
        <dbReference type="EMBL" id="MFC3087534.1"/>
    </source>
</evidence>
<dbReference type="Proteomes" id="UP001595445">
    <property type="component" value="Unassembled WGS sequence"/>
</dbReference>
<proteinExistence type="predicted"/>
<dbReference type="EC" id="1.-.-.-" evidence="3"/>
<gene>
    <name evidence="3" type="ORF">ACFOD6_15910</name>
</gene>
<sequence>MSAVVLGAGVQGVLAALMLAQRGHKVTLIDRRREMMTGASLNYEGRVHLGLIYAMDRSFSTSARMAADALHFAPVVERLSRQRPDWASLSSTCSRYLVHHESHLSADQLEDHFHQVERAVLEGLRDDRLSYLGQRPTHVARRAAIPADVSPADIMANFETVEACVDQPALHRILTAAIRAEPRITLGLGICVSGVKDESGGRWAIACKDEAGASHDLKASMVVNCLWEDRARLDRQAGIDDFPSESQRLKYSLLVRRNPMIDRLGSFLIVHGAFGSIVTHPGRDYAFLSWYPASLKGMAASQAIPREWREVCDGNIQSKTMERIWRDNLEGFSRIIPGMGRPDAVLIKAGIILADGLRDIDRPDSGFHRRDEQPVRQNGTFFSVATGKYTSAPRNAELLEQAIFGE</sequence>
<feature type="domain" description="FAD dependent oxidoreductase" evidence="2">
    <location>
        <begin position="3"/>
        <end position="231"/>
    </location>
</feature>
<evidence type="ECO:0000313" key="4">
    <source>
        <dbReference type="Proteomes" id="UP001595445"/>
    </source>
</evidence>
<dbReference type="InterPro" id="IPR036188">
    <property type="entry name" value="FAD/NAD-bd_sf"/>
</dbReference>
<accession>A0ABV7DZ24</accession>
<reference evidence="4" key="1">
    <citation type="journal article" date="2019" name="Int. J. Syst. Evol. Microbiol.">
        <title>The Global Catalogue of Microorganisms (GCM) 10K type strain sequencing project: providing services to taxonomists for standard genome sequencing and annotation.</title>
        <authorList>
            <consortium name="The Broad Institute Genomics Platform"/>
            <consortium name="The Broad Institute Genome Sequencing Center for Infectious Disease"/>
            <person name="Wu L."/>
            <person name="Ma J."/>
        </authorList>
    </citation>
    <scope>NUCLEOTIDE SEQUENCE [LARGE SCALE GENOMIC DNA]</scope>
    <source>
        <strain evidence="4">KCTC 62102</strain>
    </source>
</reference>
<dbReference type="Gene3D" id="3.50.50.60">
    <property type="entry name" value="FAD/NAD(P)-binding domain"/>
    <property type="match status" value="1"/>
</dbReference>
<name>A0ABV7DZ24_9RHOB</name>
<evidence type="ECO:0000259" key="2">
    <source>
        <dbReference type="Pfam" id="PF01266"/>
    </source>
</evidence>